<gene>
    <name evidence="2" type="ORF">JF544_06110</name>
</gene>
<dbReference type="EMBL" id="JAEKJY010000001">
    <property type="protein sequence ID" value="MBN8234813.1"/>
    <property type="molecule type" value="Genomic_DNA"/>
</dbReference>
<keyword evidence="1" id="KW-1133">Transmembrane helix</keyword>
<sequence>MNQLLAFSILGLSCSGAVLMLSLPLLFESPTGYVELLLAAGSAGSFAVFAASALVFRNRLNHSKD</sequence>
<feature type="transmembrane region" description="Helical" evidence="1">
    <location>
        <begin position="36"/>
        <end position="56"/>
    </location>
</feature>
<evidence type="ECO:0000256" key="1">
    <source>
        <dbReference type="SAM" id="Phobius"/>
    </source>
</evidence>
<evidence type="ECO:0000313" key="2">
    <source>
        <dbReference type="EMBL" id="MBN8234813.1"/>
    </source>
</evidence>
<evidence type="ECO:0000313" key="3">
    <source>
        <dbReference type="Proteomes" id="UP000663970"/>
    </source>
</evidence>
<keyword evidence="1" id="KW-0812">Transmembrane</keyword>
<protein>
    <submittedName>
        <fullName evidence="2">Uncharacterized protein</fullName>
    </submittedName>
</protein>
<dbReference type="Proteomes" id="UP000663970">
    <property type="component" value="Unassembled WGS sequence"/>
</dbReference>
<dbReference type="RefSeq" id="WP_206932905.1">
    <property type="nucleotide sequence ID" value="NZ_JAEKJY010000001.1"/>
</dbReference>
<proteinExistence type="predicted"/>
<accession>A0ABS3DU03</accession>
<organism evidence="2 3">
    <name type="scientific">Halobacillus kuroshimensis</name>
    <dbReference type="NCBI Taxonomy" id="302481"/>
    <lineage>
        <taxon>Bacteria</taxon>
        <taxon>Bacillati</taxon>
        <taxon>Bacillota</taxon>
        <taxon>Bacilli</taxon>
        <taxon>Bacillales</taxon>
        <taxon>Bacillaceae</taxon>
        <taxon>Halobacillus</taxon>
    </lineage>
</organism>
<keyword evidence="1" id="KW-0472">Membrane</keyword>
<name>A0ABS3DU03_9BACI</name>
<comment type="caution">
    <text evidence="2">The sequence shown here is derived from an EMBL/GenBank/DDBJ whole genome shotgun (WGS) entry which is preliminary data.</text>
</comment>
<reference evidence="2 3" key="1">
    <citation type="submission" date="2020-12" db="EMBL/GenBank/DDBJ databases">
        <title>Oil enriched cultivation method for isolating marine PHA-producing bacteria.</title>
        <authorList>
            <person name="Zheng W."/>
            <person name="Yu S."/>
            <person name="Huang Y."/>
        </authorList>
    </citation>
    <scope>NUCLEOTIDE SEQUENCE [LARGE SCALE GENOMIC DNA]</scope>
    <source>
        <strain evidence="2 3">SY-2-6</strain>
    </source>
</reference>
<keyword evidence="3" id="KW-1185">Reference proteome</keyword>